<dbReference type="InterPro" id="IPR049557">
    <property type="entry name" value="Transketolase_CS"/>
</dbReference>
<dbReference type="Pfam" id="PF02780">
    <property type="entry name" value="Transketolase_C"/>
    <property type="match status" value="1"/>
</dbReference>
<evidence type="ECO:0000256" key="9">
    <source>
        <dbReference type="ARBA" id="ARBA00023229"/>
    </source>
</evidence>
<reference evidence="12" key="1">
    <citation type="journal article" date="2020" name="mSystems">
        <title>Genome- and Community-Level Interaction Insights into Carbon Utilization and Element Cycling Functions of Hydrothermarchaeota in Hydrothermal Sediment.</title>
        <authorList>
            <person name="Zhou Z."/>
            <person name="Liu Y."/>
            <person name="Xu W."/>
            <person name="Pan J."/>
            <person name="Luo Z.H."/>
            <person name="Li M."/>
        </authorList>
    </citation>
    <scope>NUCLEOTIDE SEQUENCE [LARGE SCALE GENOMIC DNA]</scope>
    <source>
        <strain evidence="12">SpSt-794</strain>
    </source>
</reference>
<dbReference type="EC" id="2.2.1.7" evidence="10"/>
<dbReference type="InterPro" id="IPR005477">
    <property type="entry name" value="Dxylulose-5-P_synthase"/>
</dbReference>
<keyword evidence="4 10" id="KW-0808">Transferase</keyword>
<dbReference type="GO" id="GO:0009228">
    <property type="term" value="P:thiamine biosynthetic process"/>
    <property type="evidence" value="ECO:0007669"/>
    <property type="project" value="UniProtKB-UniRule"/>
</dbReference>
<keyword evidence="8 10" id="KW-0786">Thiamine pyrophosphate</keyword>
<dbReference type="GO" id="GO:0030976">
    <property type="term" value="F:thiamine pyrophosphate binding"/>
    <property type="evidence" value="ECO:0007669"/>
    <property type="project" value="UniProtKB-UniRule"/>
</dbReference>
<evidence type="ECO:0000256" key="5">
    <source>
        <dbReference type="ARBA" id="ARBA00022723"/>
    </source>
</evidence>
<protein>
    <recommendedName>
        <fullName evidence="10">1-deoxy-D-xylulose-5-phosphate synthase</fullName>
        <ecNumber evidence="10">2.2.1.7</ecNumber>
    </recommendedName>
    <alternativeName>
        <fullName evidence="10">1-deoxyxylulose-5-phosphate synthase</fullName>
        <shortName evidence="10">DXP synthase</shortName>
        <shortName evidence="10">DXPS</shortName>
    </alternativeName>
</protein>
<feature type="binding site" evidence="10">
    <location>
        <begin position="145"/>
        <end position="146"/>
    </location>
    <ligand>
        <name>thiamine diphosphate</name>
        <dbReference type="ChEBI" id="CHEBI:58937"/>
    </ligand>
</feature>
<dbReference type="AlphaFoldDB" id="A0A7C4TW85"/>
<sequence>MFLEHVSSPEDIKHLSFDDLHILSNEIRDLIIEVVSRNGGHLSSNLGVVELTLALHYVFDFKTDKLIFDVSHQTYTHKIITGRKEQFNTIRLKDGISGYANPYESPYDAFIAGHASTSLALALGFVKARKLQNKKYDIVVVLGDGALTGGESFEGLNNLGHLGEKVIVVLNDNGMSISQNTGAVAKYLSKLRTSRGYQRLKRVLGKDFAKKLKLAVKGLILPNVLFEEFGFTYIGPVDGHDIKELIETFHNVKDIDAPILIHVVTKKGFGFKPSEAMPDKFHSAEPFDPINGYSERSKEKSFSEAFGELLVHLAKKDERIVAITAAMPDGTKTSYLKEQFPQRFMDVGIAEQCAVTTAAALAKEGFRPVVAIYSTFLQRALDQLIHDVGILSLPVIFAVDRAGLVGDDGPTHQGIFDIAISTPIPHFVVSAPKDAFELRGLFELALMSEKPFVIRYPKDSALDGFSSNFVLEIGRGELIESGKDLLIVTLGPLFFEGLKAQQYLKEKGYSVGLINAIFAKPFDEKLILTTALKSKKVITVEDGIKRGGFGENLKSFLSDYGIKVYNMGVDDSFPPQGKRRELLQFYGLTGENIAKIGEEMIEKKA</sequence>
<dbReference type="HAMAP" id="MF_00315">
    <property type="entry name" value="DXP_synth"/>
    <property type="match status" value="1"/>
</dbReference>
<evidence type="ECO:0000256" key="7">
    <source>
        <dbReference type="ARBA" id="ARBA00022977"/>
    </source>
</evidence>
<comment type="function">
    <text evidence="10">Catalyzes the acyloin condensation reaction between C atoms 2 and 3 of pyruvate and glyceraldehyde 3-phosphate to yield 1-deoxy-D-xylulose-5-phosphate (DXP).</text>
</comment>
<comment type="pathway">
    <text evidence="1 10">Metabolic intermediate biosynthesis; 1-deoxy-D-xylulose 5-phosphate biosynthesis; 1-deoxy-D-xylulose 5-phosphate from D-glyceraldehyde 3-phosphate and pyruvate: step 1/1.</text>
</comment>
<dbReference type="SMART" id="SM00861">
    <property type="entry name" value="Transket_pyr"/>
    <property type="match status" value="1"/>
</dbReference>
<feature type="binding site" evidence="10">
    <location>
        <position position="173"/>
    </location>
    <ligand>
        <name>Mg(2+)</name>
        <dbReference type="ChEBI" id="CHEBI:18420"/>
    </ligand>
</feature>
<dbReference type="InterPro" id="IPR009014">
    <property type="entry name" value="Transketo_C/PFOR_II"/>
</dbReference>
<dbReference type="Pfam" id="PF13292">
    <property type="entry name" value="DXP_synthase_N"/>
    <property type="match status" value="1"/>
</dbReference>
<comment type="cofactor">
    <cofactor evidence="10">
        <name>Mg(2+)</name>
        <dbReference type="ChEBI" id="CHEBI:18420"/>
    </cofactor>
    <text evidence="10">Binds 1 Mg(2+) ion per subunit.</text>
</comment>
<feature type="binding site" evidence="10">
    <location>
        <position position="72"/>
    </location>
    <ligand>
        <name>thiamine diphosphate</name>
        <dbReference type="ChEBI" id="CHEBI:58937"/>
    </ligand>
</feature>
<evidence type="ECO:0000256" key="1">
    <source>
        <dbReference type="ARBA" id="ARBA00004980"/>
    </source>
</evidence>
<dbReference type="PROSITE" id="PS00801">
    <property type="entry name" value="TRANSKETOLASE_1"/>
    <property type="match status" value="1"/>
</dbReference>
<comment type="caution">
    <text evidence="12">The sequence shown here is derived from an EMBL/GenBank/DDBJ whole genome shotgun (WGS) entry which is preliminary data.</text>
</comment>
<dbReference type="SUPFAM" id="SSF52518">
    <property type="entry name" value="Thiamin diphosphate-binding fold (THDP-binding)"/>
    <property type="match status" value="2"/>
</dbReference>
<dbReference type="GO" id="GO:0005829">
    <property type="term" value="C:cytosol"/>
    <property type="evidence" value="ECO:0007669"/>
    <property type="project" value="TreeGrafter"/>
</dbReference>
<feature type="binding site" evidence="10">
    <location>
        <begin position="113"/>
        <end position="115"/>
    </location>
    <ligand>
        <name>thiamine diphosphate</name>
        <dbReference type="ChEBI" id="CHEBI:58937"/>
    </ligand>
</feature>
<keyword evidence="5 10" id="KW-0479">Metal-binding</keyword>
<evidence type="ECO:0000313" key="12">
    <source>
        <dbReference type="EMBL" id="HGW60731.1"/>
    </source>
</evidence>
<dbReference type="NCBIfam" id="NF003933">
    <property type="entry name" value="PRK05444.2-2"/>
    <property type="match status" value="1"/>
</dbReference>
<dbReference type="Gene3D" id="3.40.50.970">
    <property type="match status" value="2"/>
</dbReference>
<dbReference type="InterPro" id="IPR033248">
    <property type="entry name" value="Transketolase_C"/>
</dbReference>
<feature type="binding site" evidence="10">
    <location>
        <position position="144"/>
    </location>
    <ligand>
        <name>Mg(2+)</name>
        <dbReference type="ChEBI" id="CHEBI:18420"/>
    </ligand>
</feature>
<dbReference type="InterPro" id="IPR029061">
    <property type="entry name" value="THDP-binding"/>
</dbReference>
<dbReference type="GO" id="GO:0008661">
    <property type="term" value="F:1-deoxy-D-xylulose-5-phosphate synthase activity"/>
    <property type="evidence" value="ECO:0007669"/>
    <property type="project" value="UniProtKB-UniRule"/>
</dbReference>
<dbReference type="NCBIfam" id="NF008968">
    <property type="entry name" value="PRK12315.1"/>
    <property type="match status" value="1"/>
</dbReference>
<keyword evidence="9 10" id="KW-0414">Isoprene biosynthesis</keyword>
<dbReference type="GO" id="GO:0000287">
    <property type="term" value="F:magnesium ion binding"/>
    <property type="evidence" value="ECO:0007669"/>
    <property type="project" value="UniProtKB-UniRule"/>
</dbReference>
<comment type="cofactor">
    <cofactor evidence="10">
        <name>thiamine diphosphate</name>
        <dbReference type="ChEBI" id="CHEBI:58937"/>
    </cofactor>
    <text evidence="10">Binds 1 thiamine pyrophosphate per subunit.</text>
</comment>
<dbReference type="PANTHER" id="PTHR43322">
    <property type="entry name" value="1-D-DEOXYXYLULOSE 5-PHOSPHATE SYNTHASE-RELATED"/>
    <property type="match status" value="1"/>
</dbReference>
<dbReference type="Gene3D" id="3.40.50.920">
    <property type="match status" value="1"/>
</dbReference>
<keyword evidence="7 10" id="KW-0784">Thiamine biosynthesis</keyword>
<dbReference type="PANTHER" id="PTHR43322:SF5">
    <property type="entry name" value="1-DEOXY-D-XYLULOSE-5-PHOSPHATE SYNTHASE, CHLOROPLASTIC"/>
    <property type="match status" value="1"/>
</dbReference>
<evidence type="ECO:0000256" key="2">
    <source>
        <dbReference type="ARBA" id="ARBA00011081"/>
    </source>
</evidence>
<dbReference type="InterPro" id="IPR005475">
    <property type="entry name" value="Transketolase-like_Pyr-bd"/>
</dbReference>
<feature type="domain" description="Transketolase-like pyrimidine-binding" evidence="11">
    <location>
        <begin position="300"/>
        <end position="464"/>
    </location>
</feature>
<dbReference type="GO" id="GO:0019288">
    <property type="term" value="P:isopentenyl diphosphate biosynthetic process, methylerythritol 4-phosphate pathway"/>
    <property type="evidence" value="ECO:0007669"/>
    <property type="project" value="TreeGrafter"/>
</dbReference>
<evidence type="ECO:0000256" key="8">
    <source>
        <dbReference type="ARBA" id="ARBA00023052"/>
    </source>
</evidence>
<comment type="catalytic activity">
    <reaction evidence="10">
        <text>D-glyceraldehyde 3-phosphate + pyruvate + H(+) = 1-deoxy-D-xylulose 5-phosphate + CO2</text>
        <dbReference type="Rhea" id="RHEA:12605"/>
        <dbReference type="ChEBI" id="CHEBI:15361"/>
        <dbReference type="ChEBI" id="CHEBI:15378"/>
        <dbReference type="ChEBI" id="CHEBI:16526"/>
        <dbReference type="ChEBI" id="CHEBI:57792"/>
        <dbReference type="ChEBI" id="CHEBI:59776"/>
        <dbReference type="EC" id="2.2.1.7"/>
    </reaction>
</comment>
<comment type="similarity">
    <text evidence="2 10">Belongs to the transketolase family. DXPS subfamily.</text>
</comment>
<accession>A0A7C4TW85</accession>
<evidence type="ECO:0000256" key="4">
    <source>
        <dbReference type="ARBA" id="ARBA00022679"/>
    </source>
</evidence>
<name>A0A7C4TW85_9BACT</name>
<dbReference type="GO" id="GO:0016114">
    <property type="term" value="P:terpenoid biosynthetic process"/>
    <property type="evidence" value="ECO:0007669"/>
    <property type="project" value="UniProtKB-UniRule"/>
</dbReference>
<dbReference type="NCBIfam" id="TIGR00204">
    <property type="entry name" value="dxs"/>
    <property type="match status" value="1"/>
</dbReference>
<feature type="binding site" evidence="10">
    <location>
        <position position="351"/>
    </location>
    <ligand>
        <name>thiamine diphosphate</name>
        <dbReference type="ChEBI" id="CHEBI:58937"/>
    </ligand>
</feature>
<feature type="binding site" evidence="10">
    <location>
        <position position="173"/>
    </location>
    <ligand>
        <name>thiamine diphosphate</name>
        <dbReference type="ChEBI" id="CHEBI:58937"/>
    </ligand>
</feature>
<dbReference type="Pfam" id="PF02779">
    <property type="entry name" value="Transket_pyr"/>
    <property type="match status" value="1"/>
</dbReference>
<proteinExistence type="inferred from homology"/>
<dbReference type="UniPathway" id="UPA00064">
    <property type="reaction ID" value="UER00091"/>
</dbReference>
<feature type="binding site" evidence="10">
    <location>
        <position position="271"/>
    </location>
    <ligand>
        <name>thiamine diphosphate</name>
        <dbReference type="ChEBI" id="CHEBI:58937"/>
    </ligand>
</feature>
<dbReference type="EMBL" id="DTHV01000147">
    <property type="protein sequence ID" value="HGW60731.1"/>
    <property type="molecule type" value="Genomic_DNA"/>
</dbReference>
<organism evidence="12">
    <name type="scientific">Caldisericum exile</name>
    <dbReference type="NCBI Taxonomy" id="693075"/>
    <lineage>
        <taxon>Bacteria</taxon>
        <taxon>Pseudomonadati</taxon>
        <taxon>Caldisericota/Cryosericota group</taxon>
        <taxon>Caldisericota</taxon>
        <taxon>Caldisericia</taxon>
        <taxon>Caldisericales</taxon>
        <taxon>Caldisericaceae</taxon>
        <taxon>Caldisericum</taxon>
    </lineage>
</organism>
<gene>
    <name evidence="10 12" type="primary">dxs</name>
    <name evidence="12" type="ORF">ENV82_04810</name>
</gene>
<dbReference type="SUPFAM" id="SSF52922">
    <property type="entry name" value="TK C-terminal domain-like"/>
    <property type="match status" value="1"/>
</dbReference>
<keyword evidence="6 10" id="KW-0460">Magnesium</keyword>
<comment type="subunit">
    <text evidence="3 10">Homodimer.</text>
</comment>
<evidence type="ECO:0000256" key="3">
    <source>
        <dbReference type="ARBA" id="ARBA00011738"/>
    </source>
</evidence>
<evidence type="ECO:0000256" key="6">
    <source>
        <dbReference type="ARBA" id="ARBA00022842"/>
    </source>
</evidence>
<evidence type="ECO:0000259" key="11">
    <source>
        <dbReference type="SMART" id="SM00861"/>
    </source>
</evidence>
<evidence type="ECO:0000256" key="10">
    <source>
        <dbReference type="HAMAP-Rule" id="MF_00315"/>
    </source>
</evidence>
<dbReference type="CDD" id="cd02007">
    <property type="entry name" value="TPP_DXS"/>
    <property type="match status" value="1"/>
</dbReference>
<dbReference type="CDD" id="cd07033">
    <property type="entry name" value="TPP_PYR_DXS_TK_like"/>
    <property type="match status" value="1"/>
</dbReference>